<name>A0ACB9ZDI3_9PEZI</name>
<evidence type="ECO:0000313" key="1">
    <source>
        <dbReference type="EMBL" id="KAI4869280.1"/>
    </source>
</evidence>
<evidence type="ECO:0000313" key="2">
    <source>
        <dbReference type="Proteomes" id="UP001497700"/>
    </source>
</evidence>
<sequence>MPSLTTIPLEILIEISSLLKTTNDFGALRLTCKYIEASLFKTFARRYFNNISFCRVEHNLRAFVNISKSRLSPYLKYVAINSEPIPFLSIPDIDTSDIEEIASNARFYQQCANQMVFLNTGQDQLMLTEAFCNLSHLEQVIIRGPQDHPYFQDDSTLTTYVWQENIDRMSNASCLQNVLCALAKSGTKLKQLKIEIGYSMNDDAYNMPGFMEEAILPVLVNLEALDLRHPDLDEPAVVCLKGQKLHKIYTYYLRKFLLRATQIKHLCLVGTDGHSDLWEWLSDPVSNEQYDGPRGLEPPISPTFMNLYELTLKDCLIPIPPNHLLTIIQKFSATMRELCLYRISLEIDNLDEWVGFAAQLARVGRHLKKISLEHVFLDARVDQVVGFNSSGERKCVYYYAGDKMDEVLEGLVDVIFIKRR</sequence>
<protein>
    <submittedName>
        <fullName evidence="1">Uncharacterized protein</fullName>
    </submittedName>
</protein>
<dbReference type="Proteomes" id="UP001497700">
    <property type="component" value="Unassembled WGS sequence"/>
</dbReference>
<accession>A0ACB9ZDI3</accession>
<dbReference type="EMBL" id="MU393432">
    <property type="protein sequence ID" value="KAI4869280.1"/>
    <property type="molecule type" value="Genomic_DNA"/>
</dbReference>
<keyword evidence="2" id="KW-1185">Reference proteome</keyword>
<reference evidence="1 2" key="1">
    <citation type="journal article" date="2022" name="New Phytol.">
        <title>Ecological generalism drives hyperdiversity of secondary metabolite gene clusters in xylarialean endophytes.</title>
        <authorList>
            <person name="Franco M.E.E."/>
            <person name="Wisecaver J.H."/>
            <person name="Arnold A.E."/>
            <person name="Ju Y.M."/>
            <person name="Slot J.C."/>
            <person name="Ahrendt S."/>
            <person name="Moore L.P."/>
            <person name="Eastman K.E."/>
            <person name="Scott K."/>
            <person name="Konkel Z."/>
            <person name="Mondo S.J."/>
            <person name="Kuo A."/>
            <person name="Hayes R.D."/>
            <person name="Haridas S."/>
            <person name="Andreopoulos B."/>
            <person name="Riley R."/>
            <person name="LaButti K."/>
            <person name="Pangilinan J."/>
            <person name="Lipzen A."/>
            <person name="Amirebrahimi M."/>
            <person name="Yan J."/>
            <person name="Adam C."/>
            <person name="Keymanesh K."/>
            <person name="Ng V."/>
            <person name="Louie K."/>
            <person name="Northen T."/>
            <person name="Drula E."/>
            <person name="Henrissat B."/>
            <person name="Hsieh H.M."/>
            <person name="Youens-Clark K."/>
            <person name="Lutzoni F."/>
            <person name="Miadlikowska J."/>
            <person name="Eastwood D.C."/>
            <person name="Hamelin R.C."/>
            <person name="Grigoriev I.V."/>
            <person name="U'Ren J.M."/>
        </authorList>
    </citation>
    <scope>NUCLEOTIDE SEQUENCE [LARGE SCALE GENOMIC DNA]</scope>
    <source>
        <strain evidence="1 2">CBS 119005</strain>
    </source>
</reference>
<organism evidence="1 2">
    <name type="scientific">Hypoxylon rubiginosum</name>
    <dbReference type="NCBI Taxonomy" id="110542"/>
    <lineage>
        <taxon>Eukaryota</taxon>
        <taxon>Fungi</taxon>
        <taxon>Dikarya</taxon>
        <taxon>Ascomycota</taxon>
        <taxon>Pezizomycotina</taxon>
        <taxon>Sordariomycetes</taxon>
        <taxon>Xylariomycetidae</taxon>
        <taxon>Xylariales</taxon>
        <taxon>Hypoxylaceae</taxon>
        <taxon>Hypoxylon</taxon>
    </lineage>
</organism>
<proteinExistence type="predicted"/>
<comment type="caution">
    <text evidence="1">The sequence shown here is derived from an EMBL/GenBank/DDBJ whole genome shotgun (WGS) entry which is preliminary data.</text>
</comment>
<gene>
    <name evidence="1" type="ORF">F4820DRAFT_407779</name>
</gene>